<dbReference type="GO" id="GO:0008476">
    <property type="term" value="F:protein-tyrosine sulfotransferase activity"/>
    <property type="evidence" value="ECO:0007669"/>
    <property type="project" value="InterPro"/>
</dbReference>
<evidence type="ECO:0000256" key="1">
    <source>
        <dbReference type="ARBA" id="ARBA00022679"/>
    </source>
</evidence>
<evidence type="ECO:0000313" key="3">
    <source>
        <dbReference type="EMBL" id="ALH81438.1"/>
    </source>
</evidence>
<dbReference type="Proteomes" id="UP000058074">
    <property type="component" value="Chromosome"/>
</dbReference>
<dbReference type="AlphaFoldDB" id="A0A0N9UCN9"/>
<dbReference type="PROSITE" id="PS50005">
    <property type="entry name" value="TPR"/>
    <property type="match status" value="1"/>
</dbReference>
<dbReference type="KEGG" id="smag:AN936_14015"/>
<dbReference type="SUPFAM" id="SSF48452">
    <property type="entry name" value="TPR-like"/>
    <property type="match status" value="1"/>
</dbReference>
<dbReference type="InterPro" id="IPR026634">
    <property type="entry name" value="TPST-like"/>
</dbReference>
<sequence>MGNVEAVRRVAAALQSAPGGAAEAYFLLAVVEAGTGRTAAALELIRAAVAHAPSAEYEAQLARLLLSAGRDGEAREAAIRAETLRPTDALTFDTLGCVHTRLGSHADALRLFEQAVAHAPGNRNFRYNLAVELGFAGETDEAERHFDVILAAAPTDGRAHFALSGLRRQTPERNHIARLEQALAVAQNPDNRLRIGFALGKEYEECGQPAEALRHLQQAGEQRKEQSGYTFARDARLFDTVEHLFAGRPPLSGSSDPAAQPIFVVGMPRTGTTLVDRILSSHAKVRSAGELAAMPLAIKQAAATRTRAVADAETIAAARGQAASDVAAFYLARARQQPAVEGQRFVDKLPFNFLYVGFIRQAFPAAKIVCLRRDPMDTIWSNYRHLFADGSAFHDYSYDPEDIARYYLRFDRLIAFWREKFPGAVLELGYEDLIRDQAGETRRLLDHCELDWDENCLHFHEQDGAVATPSAAQVRRPLNADAIGQWRPHADALGAARRLIEDAAPGMTRPGSA</sequence>
<dbReference type="PANTHER" id="PTHR12788:SF10">
    <property type="entry name" value="PROTEIN-TYROSINE SULFOTRANSFERASE"/>
    <property type="match status" value="1"/>
</dbReference>
<dbReference type="SUPFAM" id="SSF52540">
    <property type="entry name" value="P-loop containing nucleoside triphosphate hydrolases"/>
    <property type="match status" value="1"/>
</dbReference>
<reference evidence="3 4" key="1">
    <citation type="journal article" date="2015" name="Genome Announc.">
        <title>Complete Genome Sequence of Polypropylene Glycol- and Polyethylene Glycol-Degrading Sphingopyxis macrogoltabida Strain EY-1.</title>
        <authorList>
            <person name="Ohtsubo Y."/>
            <person name="Nagata Y."/>
            <person name="Numata M."/>
            <person name="Tsuchikane K."/>
            <person name="Hosoyama A."/>
            <person name="Yamazoe A."/>
            <person name="Tsuda M."/>
            <person name="Fujita N."/>
            <person name="Kawai F."/>
        </authorList>
    </citation>
    <scope>NUCLEOTIDE SEQUENCE [LARGE SCALE GENOMIC DNA]</scope>
    <source>
        <strain evidence="3 4">EY-1</strain>
    </source>
</reference>
<evidence type="ECO:0000256" key="2">
    <source>
        <dbReference type="PROSITE-ProRule" id="PRU00339"/>
    </source>
</evidence>
<dbReference type="Gene3D" id="1.25.40.10">
    <property type="entry name" value="Tetratricopeptide repeat domain"/>
    <property type="match status" value="1"/>
</dbReference>
<organism evidence="3 4">
    <name type="scientific">Sphingopyxis macrogoltabida</name>
    <name type="common">Sphingomonas macrogoltabidus</name>
    <dbReference type="NCBI Taxonomy" id="33050"/>
    <lineage>
        <taxon>Bacteria</taxon>
        <taxon>Pseudomonadati</taxon>
        <taxon>Pseudomonadota</taxon>
        <taxon>Alphaproteobacteria</taxon>
        <taxon>Sphingomonadales</taxon>
        <taxon>Sphingomonadaceae</taxon>
        <taxon>Sphingopyxis</taxon>
    </lineage>
</organism>
<dbReference type="InterPro" id="IPR019734">
    <property type="entry name" value="TPR_rpt"/>
</dbReference>
<dbReference type="Gene3D" id="3.40.50.300">
    <property type="entry name" value="P-loop containing nucleotide triphosphate hydrolases"/>
    <property type="match status" value="1"/>
</dbReference>
<dbReference type="InterPro" id="IPR011990">
    <property type="entry name" value="TPR-like_helical_dom_sf"/>
</dbReference>
<dbReference type="Pfam" id="PF13469">
    <property type="entry name" value="Sulfotransfer_3"/>
    <property type="match status" value="1"/>
</dbReference>
<keyword evidence="1 3" id="KW-0808">Transferase</keyword>
<dbReference type="OrthoDB" id="9800698at2"/>
<protein>
    <submittedName>
        <fullName evidence="3">Sulfotransferase</fullName>
    </submittedName>
</protein>
<dbReference type="SMART" id="SM00028">
    <property type="entry name" value="TPR"/>
    <property type="match status" value="4"/>
</dbReference>
<dbReference type="Pfam" id="PF14559">
    <property type="entry name" value="TPR_19"/>
    <property type="match status" value="1"/>
</dbReference>
<gene>
    <name evidence="3" type="ORF">AN936_14015</name>
</gene>
<proteinExistence type="predicted"/>
<accession>A0A0N9UCN9</accession>
<keyword evidence="2" id="KW-0802">TPR repeat</keyword>
<feature type="repeat" description="TPR" evidence="2">
    <location>
        <begin position="89"/>
        <end position="122"/>
    </location>
</feature>
<evidence type="ECO:0000313" key="4">
    <source>
        <dbReference type="Proteomes" id="UP000058074"/>
    </source>
</evidence>
<dbReference type="PATRIC" id="fig|33050.5.peg.2900"/>
<name>A0A0N9UCN9_SPHMC</name>
<dbReference type="InterPro" id="IPR027417">
    <property type="entry name" value="P-loop_NTPase"/>
</dbReference>
<dbReference type="PANTHER" id="PTHR12788">
    <property type="entry name" value="PROTEIN-TYROSINE SULFOTRANSFERASE 2"/>
    <property type="match status" value="1"/>
</dbReference>
<dbReference type="EMBL" id="CP012700">
    <property type="protein sequence ID" value="ALH81438.1"/>
    <property type="molecule type" value="Genomic_DNA"/>
</dbReference>